<keyword evidence="1" id="KW-0808">Transferase</keyword>
<dbReference type="GO" id="GO:0016740">
    <property type="term" value="F:transferase activity"/>
    <property type="evidence" value="ECO:0007669"/>
    <property type="project" value="UniProtKB-KW"/>
</dbReference>
<dbReference type="InterPro" id="IPR011009">
    <property type="entry name" value="Kinase-like_dom_sf"/>
</dbReference>
<accession>T1D9C4</accession>
<organism evidence="1">
    <name type="scientific">mine drainage metagenome</name>
    <dbReference type="NCBI Taxonomy" id="410659"/>
    <lineage>
        <taxon>unclassified sequences</taxon>
        <taxon>metagenomes</taxon>
        <taxon>ecological metagenomes</taxon>
    </lineage>
</organism>
<feature type="non-terminal residue" evidence="1">
    <location>
        <position position="1"/>
    </location>
</feature>
<gene>
    <name evidence="1" type="ORF">B1B_00526</name>
</gene>
<dbReference type="EMBL" id="AUZY01000403">
    <property type="protein sequence ID" value="EQD78795.1"/>
    <property type="molecule type" value="Genomic_DNA"/>
</dbReference>
<proteinExistence type="predicted"/>
<reference evidence="1" key="2">
    <citation type="journal article" date="2014" name="ISME J.">
        <title>Microbial stratification in low pH oxic and suboxic macroscopic growths along an acid mine drainage.</title>
        <authorList>
            <person name="Mendez-Garcia C."/>
            <person name="Mesa V."/>
            <person name="Sprenger R.R."/>
            <person name="Richter M."/>
            <person name="Diez M.S."/>
            <person name="Solano J."/>
            <person name="Bargiela R."/>
            <person name="Golyshina O.V."/>
            <person name="Manteca A."/>
            <person name="Ramos J.L."/>
            <person name="Gallego J.R."/>
            <person name="Llorente I."/>
            <person name="Martins Dos Santos V.A."/>
            <person name="Jensen O.N."/>
            <person name="Pelaez A.I."/>
            <person name="Sanchez J."/>
            <person name="Ferrer M."/>
        </authorList>
    </citation>
    <scope>NUCLEOTIDE SEQUENCE</scope>
</reference>
<protein>
    <submittedName>
        <fullName evidence="1">Aminoglycoside phosphotransferase</fullName>
    </submittedName>
</protein>
<dbReference type="SUPFAM" id="SSF56112">
    <property type="entry name" value="Protein kinase-like (PK-like)"/>
    <property type="match status" value="1"/>
</dbReference>
<dbReference type="Gene3D" id="3.90.1200.10">
    <property type="match status" value="1"/>
</dbReference>
<name>T1D9C4_9ZZZZ</name>
<evidence type="ECO:0000313" key="1">
    <source>
        <dbReference type="EMBL" id="EQD78795.1"/>
    </source>
</evidence>
<comment type="caution">
    <text evidence="1">The sequence shown here is derived from an EMBL/GenBank/DDBJ whole genome shotgun (WGS) entry which is preliminary data.</text>
</comment>
<sequence>AGGGGATFRLRALDGGPLGLDDPVSIHPLSAQQSNSSIVFGEQFLLKVFRRVWSGVNPDLELLQALARIGFEAIAKPWFALEATMAGETYSLGMLQTFLRNGTDGFTMALTSLRDLQGDLLPEADGEVPTPDRCEAAVLEQGGSFLSAAGQIGRLTAEMHLALSQLSGEPDLSARALTADDIARTVERIRGHLDVILLHPDPALESLRVHREGIRTLLLRMGGLRPSGMAMRVHGDYHLGQLLRTDAGWHVLDFEGRPAEPIDVRRAHATPLRDVAGMLRSFDYAAAVALRQQAHPDEATAGTLAPYGRAWARLMRKGFLDSYLEVVEETGMVPSDPNDRRLLLSALEVGQALYEVEYELRSRPEWLSIPLEGIARLLQEATP</sequence>
<reference evidence="1" key="1">
    <citation type="submission" date="2013-08" db="EMBL/GenBank/DDBJ databases">
        <authorList>
            <person name="Mendez C."/>
            <person name="Richter M."/>
            <person name="Ferrer M."/>
            <person name="Sanchez J."/>
        </authorList>
    </citation>
    <scope>NUCLEOTIDE SEQUENCE</scope>
</reference>
<dbReference type="AlphaFoldDB" id="T1D9C4"/>